<feature type="compositionally biased region" description="Low complexity" evidence="1">
    <location>
        <begin position="759"/>
        <end position="775"/>
    </location>
</feature>
<dbReference type="EMBL" id="DF196781">
    <property type="protein sequence ID" value="GAC75334.1"/>
    <property type="molecule type" value="Genomic_DNA"/>
</dbReference>
<organism evidence="2 3">
    <name type="scientific">Pseudozyma antarctica (strain T-34)</name>
    <name type="common">Yeast</name>
    <name type="synonym">Candida antarctica</name>
    <dbReference type="NCBI Taxonomy" id="1151754"/>
    <lineage>
        <taxon>Eukaryota</taxon>
        <taxon>Fungi</taxon>
        <taxon>Dikarya</taxon>
        <taxon>Basidiomycota</taxon>
        <taxon>Ustilaginomycotina</taxon>
        <taxon>Ustilaginomycetes</taxon>
        <taxon>Ustilaginales</taxon>
        <taxon>Ustilaginaceae</taxon>
        <taxon>Moesziomyces</taxon>
    </lineage>
</organism>
<feature type="compositionally biased region" description="Low complexity" evidence="1">
    <location>
        <begin position="606"/>
        <end position="617"/>
    </location>
</feature>
<dbReference type="AlphaFoldDB" id="M9LXK3"/>
<feature type="compositionally biased region" description="Basic residues" evidence="1">
    <location>
        <begin position="576"/>
        <end position="598"/>
    </location>
</feature>
<feature type="compositionally biased region" description="Polar residues" evidence="1">
    <location>
        <begin position="483"/>
        <end position="506"/>
    </location>
</feature>
<feature type="compositionally biased region" description="Low complexity" evidence="1">
    <location>
        <begin position="823"/>
        <end position="835"/>
    </location>
</feature>
<feature type="region of interest" description="Disordered" evidence="1">
    <location>
        <begin position="317"/>
        <end position="356"/>
    </location>
</feature>
<feature type="region of interest" description="Disordered" evidence="1">
    <location>
        <begin position="879"/>
        <end position="935"/>
    </location>
</feature>
<feature type="compositionally biased region" description="Low complexity" evidence="1">
    <location>
        <begin position="1110"/>
        <end position="1130"/>
    </location>
</feature>
<proteinExistence type="predicted"/>
<evidence type="ECO:0000256" key="1">
    <source>
        <dbReference type="SAM" id="MobiDB-lite"/>
    </source>
</evidence>
<feature type="region of interest" description="Disordered" evidence="1">
    <location>
        <begin position="1"/>
        <end position="159"/>
    </location>
</feature>
<dbReference type="Proteomes" id="UP000011976">
    <property type="component" value="Unassembled WGS sequence"/>
</dbReference>
<feature type="region of interest" description="Disordered" evidence="1">
    <location>
        <begin position="480"/>
        <end position="511"/>
    </location>
</feature>
<feature type="compositionally biased region" description="Polar residues" evidence="1">
    <location>
        <begin position="75"/>
        <end position="92"/>
    </location>
</feature>
<feature type="compositionally biased region" description="Low complexity" evidence="1">
    <location>
        <begin position="637"/>
        <end position="657"/>
    </location>
</feature>
<feature type="region of interest" description="Disordered" evidence="1">
    <location>
        <begin position="1040"/>
        <end position="1141"/>
    </location>
</feature>
<reference evidence="3" key="1">
    <citation type="journal article" date="2013" name="Genome Announc.">
        <title>Genome sequence of the basidiomycetous yeast Pseudozyma antarctica T-34, a producer of the glycolipid biosurfactants mannosylerythritol lipids.</title>
        <authorList>
            <person name="Morita T."/>
            <person name="Koike H."/>
            <person name="Koyama Y."/>
            <person name="Hagiwara H."/>
            <person name="Ito E."/>
            <person name="Fukuoka T."/>
            <person name="Imura T."/>
            <person name="Machida M."/>
            <person name="Kitamoto D."/>
        </authorList>
    </citation>
    <scope>NUCLEOTIDE SEQUENCE [LARGE SCALE GENOMIC DNA]</scope>
    <source>
        <strain evidence="3">T-34</strain>
    </source>
</reference>
<feature type="region of interest" description="Disordered" evidence="1">
    <location>
        <begin position="557"/>
        <end position="865"/>
    </location>
</feature>
<name>M9LXK3_PSEA3</name>
<accession>M9LXK3</accession>
<feature type="compositionally biased region" description="Low complexity" evidence="1">
    <location>
        <begin position="667"/>
        <end position="688"/>
    </location>
</feature>
<evidence type="ECO:0000313" key="2">
    <source>
        <dbReference type="EMBL" id="GAC75334.1"/>
    </source>
</evidence>
<feature type="compositionally biased region" description="Low complexity" evidence="1">
    <location>
        <begin position="51"/>
        <end position="74"/>
    </location>
</feature>
<dbReference type="OrthoDB" id="3346927at2759"/>
<evidence type="ECO:0000313" key="3">
    <source>
        <dbReference type="Proteomes" id="UP000011976"/>
    </source>
</evidence>
<feature type="compositionally biased region" description="Polar residues" evidence="1">
    <location>
        <begin position="111"/>
        <end position="136"/>
    </location>
</feature>
<feature type="compositionally biased region" description="Polar residues" evidence="1">
    <location>
        <begin position="1040"/>
        <end position="1070"/>
    </location>
</feature>
<gene>
    <name evidence="2" type="ORF">PANT_15d00025</name>
</gene>
<feature type="compositionally biased region" description="Polar residues" evidence="1">
    <location>
        <begin position="1131"/>
        <end position="1141"/>
    </location>
</feature>
<feature type="compositionally biased region" description="Polar residues" evidence="1">
    <location>
        <begin position="721"/>
        <end position="758"/>
    </location>
</feature>
<sequence>MTSTRPPLDLNYRSEPAPSRRSISSQAASASRALTSVAASSVSTPYGGLPSSASSSSASSSSSLVSSARRSISSTGRNSFSRTSPSTTSLVKDQSPRSRSRRNGSASSSSLVLTTPDSATGIHQSSNAEPSASGSGSKRDAVSANTASNSSRHQRHHSAETLRLDLDGLDLGGNQFLANPLDAAAPVAPDQRHVRSTSNNAALPNSFSSTRPGGFIDPFNASKPVDSNLHHLCASCPTDPHTYPALHALEDSFSLHLRAECSDYRQIMPAQIALNAAADRELRMRNAGPDAPEQHRARGYSISHGQVLGGFASLGLQTEPDAAPTAPPTRQSPVRADTKHPTDSSEPPLTPIEWRDSFASPTSASYDATPKWAHLTSRPCNPLEPLDVLSIQEMGFHSLDVGSLNDWEGCKLSAEILCPINGHQRIQWSVAQTTRRTKKWVVVPNATITCGKPDTLANAEQAERTVVVSARSIWLDEAAHTAAQPSASHNPDQSAKLATSNRSSRPFSGKSGFELRLLRPTSGRICPPVYLANASTHRSLHQYRTDICLRSKPSQASLVADRLSPRPPQPVYPVLRRSRSRPYLRHQHVPLRRSRSKPYLKPEQHAASQAVASSVVADDFAPSLPGDPHLRMHPGESWPSARSRSPGSRSSFDATSSSDDESDASSDAEIFSAPKTHESASGSASSASYDHSHKPDAASDGSASYANGSMPPRSAPVAMLSSGSRHGTGQHSPSDKSSATSWQHSSLGESLTDSWQGTSQTTAASASSASASSKQSRSRKGLQRALQKKDKVLNSWFKRRADASSAASADGQATQAEVANGVSPSASALPSPTSAYRSLNGSQPARMPRESSETSASVANKGPTPLTETALESFQRAMFRPASPESTIMGSRRGSEALTQKAVEPSNAVADRSIPDKVATNGAAPGTHAASDNRTGVHTTLSALYGWDREQAASKLLPSRGVGSGPGSVASTQGSSYLDLDEQVALLGIDAVPAEALTMLIPLPLIGRSRAQDAVRYMRVNFVPFGSLSDSVDAQRSTAWSGLSGVGSPSSESEAGLSHSTSNGSGSLASTREAGSGTAKTSEQSNWKRKLGLSGRSGAGANGQNGAPVGASQAGGALGSSASKGQLASSTTEALVSPAPTSGPQAFRITAIVHDAPWTAPAACSSSQLDPRLPEPGTFPVVLGYCNGSKTLEMVPEGWGALSLAGVPVPTKPDGSPLEGVHPLHGVTDLIISACTAVMDV</sequence>
<protein>
    <submittedName>
        <fullName evidence="2">Uncharacterized protein</fullName>
    </submittedName>
</protein>
<feature type="compositionally biased region" description="Low complexity" evidence="1">
    <location>
        <begin position="17"/>
        <end position="44"/>
    </location>
</feature>